<feature type="disulfide bond" evidence="5">
    <location>
        <begin position="37"/>
        <end position="64"/>
    </location>
</feature>
<evidence type="ECO:0000256" key="1">
    <source>
        <dbReference type="ARBA" id="ARBA00022659"/>
    </source>
</evidence>
<feature type="domain" description="Sushi" evidence="6">
    <location>
        <begin position="7"/>
        <end position="66"/>
    </location>
</feature>
<gene>
    <name evidence="7" type="primary">Cr2_3</name>
    <name evidence="7" type="ORF">SULDAC_R13978</name>
</gene>
<organism evidence="7 8">
    <name type="scientific">Sula dactylatra</name>
    <name type="common">Masked booby</name>
    <dbReference type="NCBI Taxonomy" id="56068"/>
    <lineage>
        <taxon>Eukaryota</taxon>
        <taxon>Metazoa</taxon>
        <taxon>Chordata</taxon>
        <taxon>Craniata</taxon>
        <taxon>Vertebrata</taxon>
        <taxon>Euteleostomi</taxon>
        <taxon>Archelosauria</taxon>
        <taxon>Archosauria</taxon>
        <taxon>Dinosauria</taxon>
        <taxon>Saurischia</taxon>
        <taxon>Theropoda</taxon>
        <taxon>Coelurosauria</taxon>
        <taxon>Aves</taxon>
        <taxon>Neognathae</taxon>
        <taxon>Neoaves</taxon>
        <taxon>Aequornithes</taxon>
        <taxon>Suliformes</taxon>
        <taxon>Sulidae</taxon>
        <taxon>Sula</taxon>
    </lineage>
</organism>
<dbReference type="SMART" id="SM00032">
    <property type="entry name" value="CCP"/>
    <property type="match status" value="1"/>
</dbReference>
<dbReference type="Proteomes" id="UP000619137">
    <property type="component" value="Unassembled WGS sequence"/>
</dbReference>
<evidence type="ECO:0000259" key="6">
    <source>
        <dbReference type="PROSITE" id="PS50923"/>
    </source>
</evidence>
<dbReference type="CDD" id="cd00033">
    <property type="entry name" value="CCP"/>
    <property type="match status" value="1"/>
</dbReference>
<keyword evidence="2" id="KW-0732">Signal</keyword>
<evidence type="ECO:0000256" key="4">
    <source>
        <dbReference type="ARBA" id="ARBA00023157"/>
    </source>
</evidence>
<evidence type="ECO:0000256" key="3">
    <source>
        <dbReference type="ARBA" id="ARBA00022737"/>
    </source>
</evidence>
<comment type="caution">
    <text evidence="5">Lacks conserved residue(s) required for the propagation of feature annotation.</text>
</comment>
<evidence type="ECO:0000256" key="5">
    <source>
        <dbReference type="PROSITE-ProRule" id="PRU00302"/>
    </source>
</evidence>
<dbReference type="FunFam" id="2.10.70.10:FF:000014">
    <property type="entry name" value="Membrane cofactor protein"/>
    <property type="match status" value="1"/>
</dbReference>
<evidence type="ECO:0000256" key="2">
    <source>
        <dbReference type="ARBA" id="ARBA00022729"/>
    </source>
</evidence>
<name>A0A851ALN0_SULDA</name>
<feature type="non-terminal residue" evidence="7">
    <location>
        <position position="1"/>
    </location>
</feature>
<dbReference type="EMBL" id="WEKW01015633">
    <property type="protein sequence ID" value="NWI28356.1"/>
    <property type="molecule type" value="Genomic_DNA"/>
</dbReference>
<dbReference type="PROSITE" id="PS50923">
    <property type="entry name" value="SUSHI"/>
    <property type="match status" value="1"/>
</dbReference>
<dbReference type="Pfam" id="PF00084">
    <property type="entry name" value="Sushi"/>
    <property type="match status" value="1"/>
</dbReference>
<evidence type="ECO:0000313" key="8">
    <source>
        <dbReference type="Proteomes" id="UP000619137"/>
    </source>
</evidence>
<dbReference type="Gene3D" id="2.10.70.10">
    <property type="entry name" value="Complement Module, domain 1"/>
    <property type="match status" value="1"/>
</dbReference>
<dbReference type="InterPro" id="IPR051277">
    <property type="entry name" value="SEZ6_CSMD_C4BPB_Regulators"/>
</dbReference>
<keyword evidence="1 5" id="KW-0768">Sushi</keyword>
<evidence type="ECO:0000313" key="7">
    <source>
        <dbReference type="EMBL" id="NWI28356.1"/>
    </source>
</evidence>
<sequence length="69" mass="7882">SLPFPAIRCPFPHIRNGRRVSVPRHSYRPRDTVSFVCNTGYTMQGSRMSTCQANFRWSPPLPVCKKGKC</sequence>
<dbReference type="InterPro" id="IPR035976">
    <property type="entry name" value="Sushi/SCR/CCP_sf"/>
</dbReference>
<accession>A0A851ALN0</accession>
<dbReference type="AlphaFoldDB" id="A0A851ALN0"/>
<protein>
    <submittedName>
        <fullName evidence="7">CR2 protein</fullName>
    </submittedName>
</protein>
<proteinExistence type="predicted"/>
<keyword evidence="8" id="KW-1185">Reference proteome</keyword>
<dbReference type="PANTHER" id="PTHR45656:SF4">
    <property type="entry name" value="PROTEIN CBR-CLEC-78"/>
    <property type="match status" value="1"/>
</dbReference>
<keyword evidence="3" id="KW-0677">Repeat</keyword>
<dbReference type="PANTHER" id="PTHR45656">
    <property type="entry name" value="PROTEIN CBR-CLEC-78"/>
    <property type="match status" value="1"/>
</dbReference>
<comment type="caution">
    <text evidence="7">The sequence shown here is derived from an EMBL/GenBank/DDBJ whole genome shotgun (WGS) entry which is preliminary data.</text>
</comment>
<feature type="non-terminal residue" evidence="7">
    <location>
        <position position="69"/>
    </location>
</feature>
<dbReference type="InterPro" id="IPR000436">
    <property type="entry name" value="Sushi_SCR_CCP_dom"/>
</dbReference>
<reference evidence="7" key="1">
    <citation type="submission" date="2019-10" db="EMBL/GenBank/DDBJ databases">
        <title>Bird 10,000 Genomes (B10K) Project - Family phase.</title>
        <authorList>
            <person name="Zhang G."/>
        </authorList>
    </citation>
    <scope>NUCLEOTIDE SEQUENCE</scope>
    <source>
        <strain evidence="7">B10K-DU-002-49</strain>
        <tissue evidence="7">Muscle</tissue>
    </source>
</reference>
<dbReference type="SUPFAM" id="SSF57535">
    <property type="entry name" value="Complement control module/SCR domain"/>
    <property type="match status" value="1"/>
</dbReference>
<keyword evidence="4 5" id="KW-1015">Disulfide bond</keyword>